<dbReference type="GO" id="GO:0070181">
    <property type="term" value="F:small ribosomal subunit rRNA binding"/>
    <property type="evidence" value="ECO:0007669"/>
    <property type="project" value="EnsemblFungi"/>
</dbReference>
<dbReference type="GO" id="GO:1990116">
    <property type="term" value="P:ribosome-associated ubiquitin-dependent protein catabolic process"/>
    <property type="evidence" value="ECO:0007669"/>
    <property type="project" value="EnsemblFungi"/>
</dbReference>
<evidence type="ECO:0000256" key="6">
    <source>
        <dbReference type="ARBA" id="ARBA00022553"/>
    </source>
</evidence>
<dbReference type="Pfam" id="PF23230">
    <property type="entry name" value="zf-C2H2_13"/>
    <property type="match status" value="1"/>
</dbReference>
<name>A0A0C7NA16_9SACH</name>
<dbReference type="EC" id="2.3.2.27" evidence="4"/>
<organism evidence="15 16">
    <name type="scientific">Lachancea lanzarotensis</name>
    <dbReference type="NCBI Taxonomy" id="1245769"/>
    <lineage>
        <taxon>Eukaryota</taxon>
        <taxon>Fungi</taxon>
        <taxon>Dikarya</taxon>
        <taxon>Ascomycota</taxon>
        <taxon>Saccharomycotina</taxon>
        <taxon>Saccharomycetes</taxon>
        <taxon>Saccharomycetales</taxon>
        <taxon>Saccharomycetaceae</taxon>
        <taxon>Lachancea</taxon>
    </lineage>
</organism>
<keyword evidence="7" id="KW-0808">Transferase</keyword>
<dbReference type="RefSeq" id="XP_022628547.1">
    <property type="nucleotide sequence ID" value="XM_022772200.1"/>
</dbReference>
<evidence type="ECO:0000313" key="16">
    <source>
        <dbReference type="Proteomes" id="UP000054304"/>
    </source>
</evidence>
<dbReference type="Gene3D" id="3.30.40.10">
    <property type="entry name" value="Zinc/RING finger domain, C3HC4 (zinc finger)"/>
    <property type="match status" value="1"/>
</dbReference>
<keyword evidence="16" id="KW-1185">Reference proteome</keyword>
<protein>
    <recommendedName>
        <fullName evidence="4">RING-type E3 ubiquitin transferase</fullName>
        <ecNumber evidence="4">2.3.2.27</ecNumber>
    </recommendedName>
</protein>
<dbReference type="Pfam" id="PF23202">
    <property type="entry name" value="PAH_ZNF598"/>
    <property type="match status" value="1"/>
</dbReference>
<keyword evidence="6" id="KW-0597">Phosphoprotein</keyword>
<dbReference type="PANTHER" id="PTHR22938:SF0">
    <property type="entry name" value="E3 UBIQUITIN-PROTEIN LIGASE ZNF598"/>
    <property type="match status" value="1"/>
</dbReference>
<feature type="region of interest" description="Disordered" evidence="13">
    <location>
        <begin position="323"/>
        <end position="354"/>
    </location>
</feature>
<dbReference type="PROSITE" id="PS00518">
    <property type="entry name" value="ZF_RING_1"/>
    <property type="match status" value="1"/>
</dbReference>
<dbReference type="GO" id="GO:0008270">
    <property type="term" value="F:zinc ion binding"/>
    <property type="evidence" value="ECO:0007669"/>
    <property type="project" value="UniProtKB-KW"/>
</dbReference>
<comment type="subcellular location">
    <subcellularLocation>
        <location evidence="2">Cytoplasm</location>
    </subcellularLocation>
</comment>
<evidence type="ECO:0000259" key="14">
    <source>
        <dbReference type="PROSITE" id="PS50089"/>
    </source>
</evidence>
<keyword evidence="10" id="KW-0862">Zinc</keyword>
<evidence type="ECO:0000256" key="13">
    <source>
        <dbReference type="SAM" id="MobiDB-lite"/>
    </source>
</evidence>
<comment type="pathway">
    <text evidence="3">Protein modification; protein ubiquitination.</text>
</comment>
<dbReference type="InterPro" id="IPR013083">
    <property type="entry name" value="Znf_RING/FYVE/PHD"/>
</dbReference>
<dbReference type="AlphaFoldDB" id="A0A0C7NA16"/>
<dbReference type="GeneID" id="34685785"/>
<feature type="compositionally biased region" description="Basic and acidic residues" evidence="13">
    <location>
        <begin position="24"/>
        <end position="35"/>
    </location>
</feature>
<dbReference type="GO" id="GO:0036205">
    <property type="term" value="P:histone catabolic process"/>
    <property type="evidence" value="ECO:0007669"/>
    <property type="project" value="EnsemblFungi"/>
</dbReference>
<dbReference type="GO" id="GO:0061630">
    <property type="term" value="F:ubiquitin protein ligase activity"/>
    <property type="evidence" value="ECO:0007669"/>
    <property type="project" value="UniProtKB-EC"/>
</dbReference>
<dbReference type="InterPro" id="IPR017907">
    <property type="entry name" value="Znf_RING_CS"/>
</dbReference>
<dbReference type="InterPro" id="IPR041888">
    <property type="entry name" value="RING-HC_ZNF598/HEL2"/>
</dbReference>
<dbReference type="InterPro" id="IPR044288">
    <property type="entry name" value="ZNF598/HEL2"/>
</dbReference>
<evidence type="ECO:0000256" key="7">
    <source>
        <dbReference type="ARBA" id="ARBA00022679"/>
    </source>
</evidence>
<dbReference type="GO" id="GO:0072344">
    <property type="term" value="P:rescue of stalled ribosome"/>
    <property type="evidence" value="ECO:0007669"/>
    <property type="project" value="EnsemblFungi"/>
</dbReference>
<dbReference type="GO" id="GO:0170011">
    <property type="term" value="F:stalled ribosome sensor activity"/>
    <property type="evidence" value="ECO:0007669"/>
    <property type="project" value="EnsemblFungi"/>
</dbReference>
<dbReference type="GO" id="GO:0022626">
    <property type="term" value="C:cytosolic ribosome"/>
    <property type="evidence" value="ECO:0007669"/>
    <property type="project" value="EnsemblFungi"/>
</dbReference>
<reference evidence="15 16" key="1">
    <citation type="submission" date="2014-12" db="EMBL/GenBank/DDBJ databases">
        <authorList>
            <person name="Neuveglise Cecile"/>
        </authorList>
    </citation>
    <scope>NUCLEOTIDE SEQUENCE [LARGE SCALE GENOMIC DNA]</scope>
    <source>
        <strain evidence="15 16">CBS 12615</strain>
    </source>
</reference>
<sequence>MVMSQQIKSTQKRNFRRTQGAQTRIEKTVEKEPGSARKPPVLGISGTDESSDDEDLCVVCAEKIVYAAIALCNHVVCHVCAFRQRALYEKNSCLVCRTEADDVIICQDKDANYGSLKEGGKFEEVNEKYALLFVEESAARSTLNLLKFTCPFGDTDVDFGSYKKYNQHLKDEHGKTLCMICASHKRAFPRELKVYTTNQLRVHQSKGDSKGFTGHPMCTFCSGQRFYSEDELNVHMRDKHERCHICDRVDSSKPQYFKDYDQLFEHFKAAHYVCTVQSCLDNKFVVFEDDLDLQAHILKEHGSILGSGSSSALTNGGRRYQSRLSTFQQPPRDSGSQQRSTRKKPTNEDDSDSLVLKSKRMHERARNYLKYSHSDYEQFLAINEGYKNGMITAEDLFSAYQTLFQSAEANTTLLLYDFSELFFKNSKNYKDLRAVYDREQEKQDRRTNFPSLSSSSPNLLARNVVSGKWGATGGSAKPAARQYNFPSLKKPSEPAFPVLKPTPVSHKKINTISRPSSATGTPKPPSTAASDYKPTYLQDKKSTSSSTTSLDRKMFPPLPKPQKPTFRAPPVNKPNIANPSQWGKVHEDASTTLQTFDADAASSSHGKKKGKQKQLLFHIGI</sequence>
<dbReference type="CDD" id="cd16615">
    <property type="entry name" value="RING-HC_ZNF598"/>
    <property type="match status" value="1"/>
</dbReference>
<dbReference type="GO" id="GO:0070651">
    <property type="term" value="P:nonfunctional rRNA decay"/>
    <property type="evidence" value="ECO:0007669"/>
    <property type="project" value="EnsemblFungi"/>
</dbReference>
<evidence type="ECO:0000256" key="1">
    <source>
        <dbReference type="ARBA" id="ARBA00000900"/>
    </source>
</evidence>
<feature type="region of interest" description="Disordered" evidence="13">
    <location>
        <begin position="490"/>
        <end position="583"/>
    </location>
</feature>
<evidence type="ECO:0000256" key="10">
    <source>
        <dbReference type="ARBA" id="ARBA00022833"/>
    </source>
</evidence>
<proteinExistence type="inferred from homology"/>
<dbReference type="InterPro" id="IPR001841">
    <property type="entry name" value="Znf_RING"/>
</dbReference>
<dbReference type="InterPro" id="IPR056437">
    <property type="entry name" value="Znf-C2H2_ZNF598/HEL2"/>
</dbReference>
<dbReference type="EMBL" id="LN736364">
    <property type="protein sequence ID" value="CEP62321.1"/>
    <property type="molecule type" value="Genomic_DNA"/>
</dbReference>
<dbReference type="OrthoDB" id="3838338at2759"/>
<evidence type="ECO:0000256" key="9">
    <source>
        <dbReference type="ARBA" id="ARBA00022771"/>
    </source>
</evidence>
<dbReference type="InterPro" id="IPR013087">
    <property type="entry name" value="Znf_C2H2_type"/>
</dbReference>
<dbReference type="Pfam" id="PF25447">
    <property type="entry name" value="RING_ZNF598"/>
    <property type="match status" value="1"/>
</dbReference>
<dbReference type="InterPro" id="IPR057634">
    <property type="entry name" value="PAH_ZNF598/HEL2"/>
</dbReference>
<dbReference type="SMART" id="SM00355">
    <property type="entry name" value="ZnF_C2H2"/>
    <property type="match status" value="4"/>
</dbReference>
<feature type="region of interest" description="Disordered" evidence="13">
    <location>
        <begin position="1"/>
        <end position="52"/>
    </location>
</feature>
<evidence type="ECO:0000256" key="8">
    <source>
        <dbReference type="ARBA" id="ARBA00022723"/>
    </source>
</evidence>
<evidence type="ECO:0000256" key="12">
    <source>
        <dbReference type="PROSITE-ProRule" id="PRU00175"/>
    </source>
</evidence>
<accession>A0A0C7NA16</accession>
<evidence type="ECO:0000256" key="5">
    <source>
        <dbReference type="ARBA" id="ARBA00022490"/>
    </source>
</evidence>
<dbReference type="GO" id="GO:0061157">
    <property type="term" value="P:mRNA destabilization"/>
    <property type="evidence" value="ECO:0007669"/>
    <property type="project" value="EnsemblFungi"/>
</dbReference>
<feature type="compositionally biased region" description="Polar residues" evidence="13">
    <location>
        <begin position="510"/>
        <end position="520"/>
    </location>
</feature>
<dbReference type="Proteomes" id="UP000054304">
    <property type="component" value="Unassembled WGS sequence"/>
</dbReference>
<keyword evidence="8" id="KW-0479">Metal-binding</keyword>
<dbReference type="PANTHER" id="PTHR22938">
    <property type="entry name" value="ZINC FINGER PROTEIN 598"/>
    <property type="match status" value="1"/>
</dbReference>
<dbReference type="GO" id="GO:0070534">
    <property type="term" value="P:protein K63-linked ubiquitination"/>
    <property type="evidence" value="ECO:0007669"/>
    <property type="project" value="EnsemblFungi"/>
</dbReference>
<dbReference type="HOGENOM" id="CLU_008515_2_0_1"/>
<dbReference type="STRING" id="1245769.A0A0C7NA16"/>
<evidence type="ECO:0000256" key="4">
    <source>
        <dbReference type="ARBA" id="ARBA00012483"/>
    </source>
</evidence>
<gene>
    <name evidence="15" type="ORF">LALA0_S05e02960g</name>
</gene>
<keyword evidence="9 12" id="KW-0863">Zinc-finger</keyword>
<evidence type="ECO:0000313" key="15">
    <source>
        <dbReference type="EMBL" id="CEP62321.1"/>
    </source>
</evidence>
<evidence type="ECO:0000256" key="2">
    <source>
        <dbReference type="ARBA" id="ARBA00004496"/>
    </source>
</evidence>
<dbReference type="GO" id="GO:0043022">
    <property type="term" value="F:ribosome binding"/>
    <property type="evidence" value="ECO:0007669"/>
    <property type="project" value="TreeGrafter"/>
</dbReference>
<keyword evidence="5" id="KW-0963">Cytoplasm</keyword>
<evidence type="ECO:0000256" key="11">
    <source>
        <dbReference type="ARBA" id="ARBA00035113"/>
    </source>
</evidence>
<dbReference type="GO" id="GO:0070966">
    <property type="term" value="P:nuclear-transcribed mRNA catabolic process, no-go decay"/>
    <property type="evidence" value="ECO:0007669"/>
    <property type="project" value="EnsemblFungi"/>
</dbReference>
<dbReference type="SUPFAM" id="SSF57850">
    <property type="entry name" value="RING/U-box"/>
    <property type="match status" value="1"/>
</dbReference>
<evidence type="ECO:0000256" key="3">
    <source>
        <dbReference type="ARBA" id="ARBA00004906"/>
    </source>
</evidence>
<feature type="compositionally biased region" description="Polar residues" evidence="13">
    <location>
        <begin position="323"/>
        <end position="339"/>
    </location>
</feature>
<feature type="domain" description="RING-type" evidence="14">
    <location>
        <begin position="57"/>
        <end position="97"/>
    </location>
</feature>
<dbReference type="PROSITE" id="PS50089">
    <property type="entry name" value="ZF_RING_2"/>
    <property type="match status" value="1"/>
</dbReference>
<comment type="catalytic activity">
    <reaction evidence="1">
        <text>S-ubiquitinyl-[E2 ubiquitin-conjugating enzyme]-L-cysteine + [acceptor protein]-L-lysine = [E2 ubiquitin-conjugating enzyme]-L-cysteine + N(6)-ubiquitinyl-[acceptor protein]-L-lysine.</text>
        <dbReference type="EC" id="2.3.2.27"/>
    </reaction>
</comment>
<comment type="similarity">
    <text evidence="11">Belongs to the ZNF598/HEL2 family.</text>
</comment>